<evidence type="ECO:0000313" key="4">
    <source>
        <dbReference type="Proteomes" id="UP000293925"/>
    </source>
</evidence>
<dbReference type="PROSITE" id="PS52016">
    <property type="entry name" value="TONB_DEPENDENT_REC_3"/>
    <property type="match status" value="1"/>
</dbReference>
<keyword evidence="1" id="KW-0472">Membrane</keyword>
<dbReference type="Proteomes" id="UP000293925">
    <property type="component" value="Unassembled WGS sequence"/>
</dbReference>
<dbReference type="NCBIfam" id="TIGR04057">
    <property type="entry name" value="SusC_RagA_signa"/>
    <property type="match status" value="1"/>
</dbReference>
<dbReference type="InterPro" id="IPR023996">
    <property type="entry name" value="TonB-dep_OMP_SusC/RagA"/>
</dbReference>
<feature type="domain" description="TonB-dependent receptor plug" evidence="2">
    <location>
        <begin position="223"/>
        <end position="326"/>
    </location>
</feature>
<evidence type="ECO:0000256" key="1">
    <source>
        <dbReference type="PROSITE-ProRule" id="PRU01360"/>
    </source>
</evidence>
<dbReference type="SUPFAM" id="SSF56935">
    <property type="entry name" value="Porins"/>
    <property type="match status" value="1"/>
</dbReference>
<dbReference type="InterPro" id="IPR023997">
    <property type="entry name" value="TonB-dep_OMP_SusC/RagA_CS"/>
</dbReference>
<dbReference type="InterPro" id="IPR039426">
    <property type="entry name" value="TonB-dep_rcpt-like"/>
</dbReference>
<dbReference type="GO" id="GO:0009279">
    <property type="term" value="C:cell outer membrane"/>
    <property type="evidence" value="ECO:0007669"/>
    <property type="project" value="UniProtKB-SubCell"/>
</dbReference>
<protein>
    <submittedName>
        <fullName evidence="3">SusC/RagA family TonB-linked outer membrane protein</fullName>
    </submittedName>
</protein>
<name>A0A4R0Q6K3_9SPHI</name>
<dbReference type="EMBL" id="SJSO01000007">
    <property type="protein sequence ID" value="TCD27046.1"/>
    <property type="molecule type" value="Genomic_DNA"/>
</dbReference>
<keyword evidence="1" id="KW-0813">Transport</keyword>
<dbReference type="Pfam" id="PF13715">
    <property type="entry name" value="CarbopepD_reg_2"/>
    <property type="match status" value="1"/>
</dbReference>
<accession>A0A4R0Q6K3</accession>
<sequence>MYKFFNTTTCCGQPLMSFKFLIRMKFILILMFAFVVQLNASTHAQNINLSVNNAAIDKVLKALRLQSNYNFYYEDALIKSANPITLTAINEPFLKVLEKCFAGQPFTYVIEQRTIVLRKRNTNPLTEKDEIIIKGKVLDETNQAIPGATVKIKGGTLTVATNPNGEFTIKAQEDATLLISFIGYDPQEVPIEKRKNLTIILKPVNNSLNEVVVVAFGQKQRKIETLGAQSTLDVESLKQPVANISTVLAGRVSGLVGVQRSGEPGRDGADLWIRGVITTGNNTPLILVDGVERAFSNIDPNDIESFSILKDASSTSVYGVRGANGVILITTKRGKAGRTDINLDYYQGLTQFTRVPETADGVTYMQMANEANTTRGGNPIYSEDLINKTFTQVDPYLYPNVNWFDEIFNDFGHNRKANLSIRGGGEKSTYYVSAGYYDETGLFKTDGLQQYNSSIKYSRVNFSSALTLKATKSTTIDLGIKGWLSNGNYPGTGTSDIFANSLKTYPILYPVMYPDNREPFLSTGGGLYSSYGLLTNRGYSTTYENQIMSDIRVTQDLGSLVKGLSSHLLYSFDATNTNTLARGKTPTTYYATSRNAAGDLVYSSINPGQDYLSFSRSNGGSRQFYLEGAINYARTFGKHKLGGLALYYQSDKVSATAGDLIGSIPYRSLGGVGRATYSYDDRYLAEVTFGYNGAENFAPDKRYGFFPSYAVGWVISNEKFYGNANQIFQLIKLRASYGTVGSSNIGGRRFSYIGTVGNAGNAYQYGQVRGDNVLQGIDIADYPVDATWETEKDLNLGLELKTWNNALSLQFDVFSRKRENIFTVRKSVPDFVGVRNNLLGNLGKTEAKGIDFTGNFDKNFGAFSMSLQGTFTYNKNKVIEDDSPTPAFPWQESRGQSVFTRTGYIADGFYTQAEIDNPAVARTTGVVQAGDLKFRDLNGDGTINADDRTFIGKDQVPQILYGFGGTFGYKGFSLGAFFQGTGSVDFYFANEFMPFRNGSAKGSLYVNVLDRWTPQNPRQDAFYPRLSYGADINQNYATNSHFLINGRFLRLKTLDFGYTFKKEAISFMGLQKLRLYFIGYNLFTISPFKYWDPELGGGTDSGPRSSGTSYPNIKTYSLGVSATF</sequence>
<keyword evidence="4" id="KW-1185">Reference proteome</keyword>
<dbReference type="Gene3D" id="2.60.40.1120">
    <property type="entry name" value="Carboxypeptidase-like, regulatory domain"/>
    <property type="match status" value="1"/>
</dbReference>
<comment type="subcellular location">
    <subcellularLocation>
        <location evidence="1">Cell outer membrane</location>
        <topology evidence="1">Multi-pass membrane protein</topology>
    </subcellularLocation>
</comment>
<evidence type="ECO:0000313" key="3">
    <source>
        <dbReference type="EMBL" id="TCD27046.1"/>
    </source>
</evidence>
<dbReference type="OrthoDB" id="601197at2"/>
<comment type="caution">
    <text evidence="3">The sequence shown here is derived from an EMBL/GenBank/DDBJ whole genome shotgun (WGS) entry which is preliminary data.</text>
</comment>
<dbReference type="InterPro" id="IPR008969">
    <property type="entry name" value="CarboxyPept-like_regulatory"/>
</dbReference>
<keyword evidence="1" id="KW-0812">Transmembrane</keyword>
<keyword evidence="1" id="KW-0998">Cell outer membrane</keyword>
<dbReference type="Gene3D" id="2.170.130.10">
    <property type="entry name" value="TonB-dependent receptor, plug domain"/>
    <property type="match status" value="1"/>
</dbReference>
<dbReference type="NCBIfam" id="TIGR04056">
    <property type="entry name" value="OMP_RagA_SusC"/>
    <property type="match status" value="1"/>
</dbReference>
<keyword evidence="1" id="KW-1134">Transmembrane beta strand</keyword>
<dbReference type="Pfam" id="PF07715">
    <property type="entry name" value="Plug"/>
    <property type="match status" value="1"/>
</dbReference>
<dbReference type="InterPro" id="IPR037066">
    <property type="entry name" value="Plug_dom_sf"/>
</dbReference>
<dbReference type="FunFam" id="2.170.130.10:FF:000003">
    <property type="entry name" value="SusC/RagA family TonB-linked outer membrane protein"/>
    <property type="match status" value="1"/>
</dbReference>
<gene>
    <name evidence="3" type="ORF">EZ456_11015</name>
</gene>
<organism evidence="3 4">
    <name type="scientific">Pedobacter psychrodurus</name>
    <dbReference type="NCBI Taxonomy" id="2530456"/>
    <lineage>
        <taxon>Bacteria</taxon>
        <taxon>Pseudomonadati</taxon>
        <taxon>Bacteroidota</taxon>
        <taxon>Sphingobacteriia</taxon>
        <taxon>Sphingobacteriales</taxon>
        <taxon>Sphingobacteriaceae</taxon>
        <taxon>Pedobacter</taxon>
    </lineage>
</organism>
<evidence type="ECO:0000259" key="2">
    <source>
        <dbReference type="Pfam" id="PF07715"/>
    </source>
</evidence>
<reference evidence="3 4" key="1">
    <citation type="submission" date="2019-02" db="EMBL/GenBank/DDBJ databases">
        <title>Pedobacter sp. RP-3-21 sp. nov., isolated from Arctic soil.</title>
        <authorList>
            <person name="Dahal R.H."/>
        </authorList>
    </citation>
    <scope>NUCLEOTIDE SEQUENCE [LARGE SCALE GENOMIC DNA]</scope>
    <source>
        <strain evidence="3 4">RP-3-21</strain>
    </source>
</reference>
<dbReference type="InterPro" id="IPR012910">
    <property type="entry name" value="Plug_dom"/>
</dbReference>
<comment type="similarity">
    <text evidence="1">Belongs to the TonB-dependent receptor family.</text>
</comment>
<dbReference type="AlphaFoldDB" id="A0A4R0Q6K3"/>
<proteinExistence type="inferred from homology"/>
<dbReference type="SUPFAM" id="SSF49464">
    <property type="entry name" value="Carboxypeptidase regulatory domain-like"/>
    <property type="match status" value="1"/>
</dbReference>